<name>A0AAN7XEA0_ELEMC</name>
<accession>A0AAN7XEA0</accession>
<keyword evidence="2" id="KW-1185">Reference proteome</keyword>
<comment type="caution">
    <text evidence="1">The sequence shown here is derived from an EMBL/GenBank/DDBJ whole genome shotgun (WGS) entry which is preliminary data.</text>
</comment>
<reference evidence="1 2" key="2">
    <citation type="journal article" date="2023" name="Mol. Biol. Evol.">
        <title>Genomics of Secondarily Temperate Adaptation in the Only Non-Antarctic Icefish.</title>
        <authorList>
            <person name="Rivera-Colon A.G."/>
            <person name="Rayamajhi N."/>
            <person name="Minhas B.F."/>
            <person name="Madrigal G."/>
            <person name="Bilyk K.T."/>
            <person name="Yoon V."/>
            <person name="Hune M."/>
            <person name="Gregory S."/>
            <person name="Cheng C.H.C."/>
            <person name="Catchen J.M."/>
        </authorList>
    </citation>
    <scope>NUCLEOTIDE SEQUENCE [LARGE SCALE GENOMIC DNA]</scope>
    <source>
        <strain evidence="1">JMC-PN-2008</strain>
    </source>
</reference>
<dbReference type="Proteomes" id="UP001346869">
    <property type="component" value="Unassembled WGS sequence"/>
</dbReference>
<dbReference type="AlphaFoldDB" id="A0AAN7XEA0"/>
<evidence type="ECO:0000313" key="2">
    <source>
        <dbReference type="Proteomes" id="UP001346869"/>
    </source>
</evidence>
<organism evidence="1 2">
    <name type="scientific">Eleginops maclovinus</name>
    <name type="common">Patagonian blennie</name>
    <name type="synonym">Eleginus maclovinus</name>
    <dbReference type="NCBI Taxonomy" id="56733"/>
    <lineage>
        <taxon>Eukaryota</taxon>
        <taxon>Metazoa</taxon>
        <taxon>Chordata</taxon>
        <taxon>Craniata</taxon>
        <taxon>Vertebrata</taxon>
        <taxon>Euteleostomi</taxon>
        <taxon>Actinopterygii</taxon>
        <taxon>Neopterygii</taxon>
        <taxon>Teleostei</taxon>
        <taxon>Neoteleostei</taxon>
        <taxon>Acanthomorphata</taxon>
        <taxon>Eupercaria</taxon>
        <taxon>Perciformes</taxon>
        <taxon>Notothenioidei</taxon>
        <taxon>Eleginopidae</taxon>
        <taxon>Eleginops</taxon>
    </lineage>
</organism>
<sequence>MAPASASFQCATKALERMKDESWLNTAHGNGAEQRSAEGRNLFQTMDQRSGGVLEWAWKAGWSEKKKESVSYIEECDKK</sequence>
<reference evidence="1 2" key="1">
    <citation type="journal article" date="2023" name="Genes (Basel)">
        <title>Chromosome-Level Genome Assembly and Circadian Gene Repertoire of the Patagonia Blennie Eleginops maclovinus-The Closest Ancestral Proxy of Antarctic Cryonotothenioids.</title>
        <authorList>
            <person name="Cheng C.C."/>
            <person name="Rivera-Colon A.G."/>
            <person name="Minhas B.F."/>
            <person name="Wilson L."/>
            <person name="Rayamajhi N."/>
            <person name="Vargas-Chacoff L."/>
            <person name="Catchen J.M."/>
        </authorList>
    </citation>
    <scope>NUCLEOTIDE SEQUENCE [LARGE SCALE GENOMIC DNA]</scope>
    <source>
        <strain evidence="1">JMC-PN-2008</strain>
    </source>
</reference>
<dbReference type="EMBL" id="JAUZQC010000015">
    <property type="protein sequence ID" value="KAK5859252.1"/>
    <property type="molecule type" value="Genomic_DNA"/>
</dbReference>
<proteinExistence type="predicted"/>
<gene>
    <name evidence="1" type="ORF">PBY51_003333</name>
</gene>
<protein>
    <submittedName>
        <fullName evidence="1">Uncharacterized protein</fullName>
    </submittedName>
</protein>
<evidence type="ECO:0000313" key="1">
    <source>
        <dbReference type="EMBL" id="KAK5859252.1"/>
    </source>
</evidence>